<dbReference type="Pfam" id="PF13304">
    <property type="entry name" value="AAA_21"/>
    <property type="match status" value="1"/>
</dbReference>
<reference evidence="3" key="1">
    <citation type="submission" date="2019-11" db="EMBL/GenBank/DDBJ databases">
        <authorList>
            <person name="Feng L."/>
        </authorList>
    </citation>
    <scope>NUCLEOTIDE SEQUENCE</scope>
    <source>
        <strain evidence="3">PdistasonisLFYP31</strain>
    </source>
</reference>
<accession>A0A6N3DG34</accession>
<dbReference type="EMBL" id="JAQMPJ010000001">
    <property type="protein sequence ID" value="MDB9003435.1"/>
    <property type="molecule type" value="Genomic_DNA"/>
</dbReference>
<dbReference type="GO" id="GO:0016887">
    <property type="term" value="F:ATP hydrolysis activity"/>
    <property type="evidence" value="ECO:0007669"/>
    <property type="project" value="InterPro"/>
</dbReference>
<evidence type="ECO:0000313" key="3">
    <source>
        <dbReference type="EMBL" id="VYU25721.1"/>
    </source>
</evidence>
<dbReference type="Gene3D" id="3.40.50.300">
    <property type="entry name" value="P-loop containing nucleotide triphosphate hydrolases"/>
    <property type="match status" value="1"/>
</dbReference>
<gene>
    <name evidence="3" type="ORF">PDLFYP31_00375</name>
    <name evidence="2" type="ORF">PN599_00265</name>
</gene>
<dbReference type="InterPro" id="IPR003959">
    <property type="entry name" value="ATPase_AAA_core"/>
</dbReference>
<dbReference type="AlphaFoldDB" id="A0A6N3DG34"/>
<dbReference type="Proteomes" id="UP001210126">
    <property type="component" value="Unassembled WGS sequence"/>
</dbReference>
<proteinExistence type="predicted"/>
<protein>
    <submittedName>
        <fullName evidence="2">ATP-binding protein</fullName>
    </submittedName>
</protein>
<keyword evidence="2" id="KW-0067">ATP-binding</keyword>
<sequence length="416" mass="48352">MILEIRLSNFFSIKDEVVLDMQAANLQTKQAKTLEGNTFVVGGERLLKTVAIYGANASGKSSIINGIRACVRMIFESHNYNENTVFNFTPFKFGGMNEPSRFFIRFLINRVEYEYSFSMTKLEIITEALYSYPKGRRSIVFVRDERKGPDKKDIYEFRSVIRRPLDVASNTSKKTLFISRASQMDRDVAKEVFRYFNERFILNYFGYNSFSIETLLNENKDLFLQVLRIADSDIVDIRIRHGVKSLTTAIFDPQSNQLLSRDDIQKQQLIITTFHKSNPTIPFDFFTEESDGTKVLFNMMLTILNIIQGNKVLLIDEIEASLHAKLVEYIVNMFHQSESAQLIYTTHNTYLLDTSKLRKDQVYFVNKRKDASSDLYSLFDFKDFRENMDLEKAYLQGRFDAIPYIDDSMSNLKQLG</sequence>
<dbReference type="PANTHER" id="PTHR40396:SF1">
    <property type="entry name" value="ATPASE AAA-TYPE CORE DOMAIN-CONTAINING PROTEIN"/>
    <property type="match status" value="1"/>
</dbReference>
<dbReference type="RefSeq" id="WP_009017914.1">
    <property type="nucleotide sequence ID" value="NZ_CACRUW010000012.1"/>
</dbReference>
<evidence type="ECO:0000259" key="1">
    <source>
        <dbReference type="Pfam" id="PF13304"/>
    </source>
</evidence>
<dbReference type="SUPFAM" id="SSF52540">
    <property type="entry name" value="P-loop containing nucleoside triphosphate hydrolases"/>
    <property type="match status" value="1"/>
</dbReference>
<name>A0A6N3DG34_PARDI</name>
<reference evidence="2" key="2">
    <citation type="submission" date="2023-01" db="EMBL/GenBank/DDBJ databases">
        <title>Human gut microbiome strain richness.</title>
        <authorList>
            <person name="Chen-Liaw A."/>
        </authorList>
    </citation>
    <scope>NUCLEOTIDE SEQUENCE</scope>
    <source>
        <strain evidence="2">RTP21484st1_E5_RTP21484_190118</strain>
    </source>
</reference>
<dbReference type="GO" id="GO:0005524">
    <property type="term" value="F:ATP binding"/>
    <property type="evidence" value="ECO:0007669"/>
    <property type="project" value="UniProtKB-KW"/>
</dbReference>
<evidence type="ECO:0000313" key="2">
    <source>
        <dbReference type="EMBL" id="MDB9003435.1"/>
    </source>
</evidence>
<dbReference type="InterPro" id="IPR027417">
    <property type="entry name" value="P-loop_NTPase"/>
</dbReference>
<keyword evidence="2" id="KW-0547">Nucleotide-binding</keyword>
<organism evidence="3">
    <name type="scientific">Parabacteroides distasonis</name>
    <dbReference type="NCBI Taxonomy" id="823"/>
    <lineage>
        <taxon>Bacteria</taxon>
        <taxon>Pseudomonadati</taxon>
        <taxon>Bacteroidota</taxon>
        <taxon>Bacteroidia</taxon>
        <taxon>Bacteroidales</taxon>
        <taxon>Tannerellaceae</taxon>
        <taxon>Parabacteroides</taxon>
    </lineage>
</organism>
<feature type="domain" description="ATPase AAA-type core" evidence="1">
    <location>
        <begin position="51"/>
        <end position="353"/>
    </location>
</feature>
<dbReference type="PANTHER" id="PTHR40396">
    <property type="entry name" value="ATPASE-LIKE PROTEIN"/>
    <property type="match status" value="1"/>
</dbReference>
<dbReference type="EMBL" id="CACRUW010000012">
    <property type="protein sequence ID" value="VYU25721.1"/>
    <property type="molecule type" value="Genomic_DNA"/>
</dbReference>